<dbReference type="RefSeq" id="WP_013397325.1">
    <property type="nucleotide sequence ID" value="NC_014642.1"/>
</dbReference>
<name>E3HYI3_ACHXA</name>
<accession>E3HYI3</accession>
<dbReference type="EMBL" id="CP002289">
    <property type="protein sequence ID" value="ADP20137.1"/>
    <property type="molecule type" value="Genomic_DNA"/>
</dbReference>
<keyword evidence="1" id="KW-0812">Transmembrane</keyword>
<keyword evidence="2" id="KW-0614">Plasmid</keyword>
<feature type="transmembrane region" description="Helical" evidence="1">
    <location>
        <begin position="58"/>
        <end position="79"/>
    </location>
</feature>
<feature type="transmembrane region" description="Helical" evidence="1">
    <location>
        <begin position="12"/>
        <end position="37"/>
    </location>
</feature>
<evidence type="ECO:0000313" key="2">
    <source>
        <dbReference type="EMBL" id="ADP20137.1"/>
    </source>
</evidence>
<gene>
    <name evidence="2" type="ordered locus">AXYL_06855</name>
</gene>
<geneLocation type="plasmid" evidence="2 3">
    <name>pA82</name>
</geneLocation>
<dbReference type="HOGENOM" id="CLU_932640_0_0_4"/>
<organism evidence="2 3">
    <name type="scientific">Achromobacter xylosoxidans (strain A8)</name>
    <dbReference type="NCBI Taxonomy" id="762376"/>
    <lineage>
        <taxon>Bacteria</taxon>
        <taxon>Pseudomonadati</taxon>
        <taxon>Pseudomonadota</taxon>
        <taxon>Betaproteobacteria</taxon>
        <taxon>Burkholderiales</taxon>
        <taxon>Alcaligenaceae</taxon>
        <taxon>Achromobacter</taxon>
    </lineage>
</organism>
<sequence length="298" mass="33897">MFDHLYMWYQNFPVLFALLTVVVAVGGGLSAGFGAMGTLCGKDRIAGRYEFRLNYNRIVHLLCMVVLSLFVVLVYLWSTRTYVDPLVFVLSVSGFFAVSFFVVGVHLYRKTRQKRVVGTFLPTHIGAREIKIVATQEGPQLWSLHFTGDNDVWHGFIYRLCARFHLFGCVGTRKLVLGLAELLQLTRKLIEVSHELVTEAERNEERGYSLILASPLLPGREKLLNALRKKFAVPPTEEWDFHPVKRTLSSFELAVGKDTFGWKLRRGCDDILAEGVQIWHRSLPRPGPVSNDEQNVSR</sequence>
<evidence type="ECO:0000313" key="3">
    <source>
        <dbReference type="Proteomes" id="UP000006876"/>
    </source>
</evidence>
<dbReference type="AlphaFoldDB" id="E3HYI3"/>
<evidence type="ECO:0000256" key="1">
    <source>
        <dbReference type="SAM" id="Phobius"/>
    </source>
</evidence>
<dbReference type="Proteomes" id="UP000006876">
    <property type="component" value="Plasmid pA82"/>
</dbReference>
<proteinExistence type="predicted"/>
<dbReference type="OrthoDB" id="10003245at2"/>
<reference evidence="3" key="1">
    <citation type="journal article" date="2011" name="J. Bacteriol.">
        <title>Complete genome sequence of the haloaromatic acid-degrading bacterium Achromobacter xylosoxidans A8.</title>
        <authorList>
            <person name="Strnad H."/>
            <person name="Ridl J."/>
            <person name="Paces J."/>
            <person name="Kolar M."/>
            <person name="Vlcek C."/>
            <person name="Paces V."/>
        </authorList>
    </citation>
    <scope>NUCLEOTIDE SEQUENCE [LARGE SCALE GENOMIC DNA]</scope>
    <source>
        <strain evidence="3">A8</strain>
        <plasmid evidence="3">pA82</plasmid>
    </source>
</reference>
<keyword evidence="1" id="KW-1133">Transmembrane helix</keyword>
<keyword evidence="1" id="KW-0472">Membrane</keyword>
<protein>
    <submittedName>
        <fullName evidence="2">Uncharacterized protein</fullName>
    </submittedName>
</protein>
<dbReference type="KEGG" id="axy:AXYL_06855"/>
<feature type="transmembrane region" description="Helical" evidence="1">
    <location>
        <begin position="85"/>
        <end position="108"/>
    </location>
</feature>